<dbReference type="Proteomes" id="UP001590951">
    <property type="component" value="Unassembled WGS sequence"/>
</dbReference>
<accession>A0ABR4AV69</accession>
<proteinExistence type="predicted"/>
<sequence length="132" mass="15258">MCIGTLHIHQECLHQKKFAPIETCRSYSEKEDYCAGQCTVVQAVIMSAPKLCVTCFRRVEDDIFNRHKSAIRAVEREIRNTSDSLSGRMPSKRREDIEDHHSRLEEEVGLFKQLRMEEIAEFRAKQGVFADG</sequence>
<protein>
    <submittedName>
        <fullName evidence="1">Uncharacterized protein</fullName>
    </submittedName>
</protein>
<keyword evidence="2" id="KW-1185">Reference proteome</keyword>
<gene>
    <name evidence="1" type="ORF">ABVK25_010964</name>
</gene>
<evidence type="ECO:0000313" key="2">
    <source>
        <dbReference type="Proteomes" id="UP001590951"/>
    </source>
</evidence>
<evidence type="ECO:0000313" key="1">
    <source>
        <dbReference type="EMBL" id="KAL2048782.1"/>
    </source>
</evidence>
<reference evidence="1 2" key="1">
    <citation type="submission" date="2024-09" db="EMBL/GenBank/DDBJ databases">
        <title>Rethinking Asexuality: The Enigmatic Case of Functional Sexual Genes in Lepraria (Stereocaulaceae).</title>
        <authorList>
            <person name="Doellman M."/>
            <person name="Sun Y."/>
            <person name="Barcenas-Pena A."/>
            <person name="Lumbsch H.T."/>
            <person name="Grewe F."/>
        </authorList>
    </citation>
    <scope>NUCLEOTIDE SEQUENCE [LARGE SCALE GENOMIC DNA]</scope>
    <source>
        <strain evidence="1 2">Grewe 0041</strain>
    </source>
</reference>
<organism evidence="1 2">
    <name type="scientific">Lepraria finkii</name>
    <dbReference type="NCBI Taxonomy" id="1340010"/>
    <lineage>
        <taxon>Eukaryota</taxon>
        <taxon>Fungi</taxon>
        <taxon>Dikarya</taxon>
        <taxon>Ascomycota</taxon>
        <taxon>Pezizomycotina</taxon>
        <taxon>Lecanoromycetes</taxon>
        <taxon>OSLEUM clade</taxon>
        <taxon>Lecanoromycetidae</taxon>
        <taxon>Lecanorales</taxon>
        <taxon>Lecanorineae</taxon>
        <taxon>Stereocaulaceae</taxon>
        <taxon>Lepraria</taxon>
    </lineage>
</organism>
<dbReference type="EMBL" id="JBHFEH010000080">
    <property type="protein sequence ID" value="KAL2048782.1"/>
    <property type="molecule type" value="Genomic_DNA"/>
</dbReference>
<name>A0ABR4AV69_9LECA</name>
<comment type="caution">
    <text evidence="1">The sequence shown here is derived from an EMBL/GenBank/DDBJ whole genome shotgun (WGS) entry which is preliminary data.</text>
</comment>